<dbReference type="AlphaFoldDB" id="A0A3E0H060"/>
<comment type="caution">
    <text evidence="2">The sequence shown here is derived from an EMBL/GenBank/DDBJ whole genome shotgun (WGS) entry which is preliminary data.</text>
</comment>
<accession>A0A3E0H060</accession>
<proteinExistence type="predicted"/>
<evidence type="ECO:0000313" key="3">
    <source>
        <dbReference type="Proteomes" id="UP000256269"/>
    </source>
</evidence>
<dbReference type="Proteomes" id="UP000256269">
    <property type="component" value="Unassembled WGS sequence"/>
</dbReference>
<evidence type="ECO:0008006" key="4">
    <source>
        <dbReference type="Google" id="ProtNLM"/>
    </source>
</evidence>
<sequence length="146" mass="15096">MSRIAKMAAVAALSVPVLIGAAGTAQASTPSGCSSVTQIGSTAYLTVGGQTMASVKQYKGCGKNYAYLYVWEGYRSTHSSWNACTSIVTNGGHTLEDESCGNSGNPVEIWSFGASTLSQCTQALGWNGLGDWPDPGDATAKTDVRC</sequence>
<feature type="chain" id="PRO_5017700239" description="Peptidase inhibitor family I36" evidence="1">
    <location>
        <begin position="28"/>
        <end position="146"/>
    </location>
</feature>
<dbReference type="EMBL" id="QUNO01000019">
    <property type="protein sequence ID" value="REH34762.1"/>
    <property type="molecule type" value="Genomic_DNA"/>
</dbReference>
<evidence type="ECO:0000313" key="2">
    <source>
        <dbReference type="EMBL" id="REH34762.1"/>
    </source>
</evidence>
<gene>
    <name evidence="2" type="ORF">BCF44_11938</name>
</gene>
<keyword evidence="1" id="KW-0732">Signal</keyword>
<keyword evidence="3" id="KW-1185">Reference proteome</keyword>
<protein>
    <recommendedName>
        <fullName evidence="4">Peptidase inhibitor family I36</fullName>
    </recommendedName>
</protein>
<organism evidence="2 3">
    <name type="scientific">Kutzneria buriramensis</name>
    <dbReference type="NCBI Taxonomy" id="1045776"/>
    <lineage>
        <taxon>Bacteria</taxon>
        <taxon>Bacillati</taxon>
        <taxon>Actinomycetota</taxon>
        <taxon>Actinomycetes</taxon>
        <taxon>Pseudonocardiales</taxon>
        <taxon>Pseudonocardiaceae</taxon>
        <taxon>Kutzneria</taxon>
    </lineage>
</organism>
<dbReference type="OrthoDB" id="3693320at2"/>
<feature type="signal peptide" evidence="1">
    <location>
        <begin position="1"/>
        <end position="27"/>
    </location>
</feature>
<name>A0A3E0H060_9PSEU</name>
<dbReference type="RefSeq" id="WP_116180180.1">
    <property type="nucleotide sequence ID" value="NZ_CP144375.1"/>
</dbReference>
<reference evidence="2 3" key="1">
    <citation type="submission" date="2018-08" db="EMBL/GenBank/DDBJ databases">
        <title>Genomic Encyclopedia of Archaeal and Bacterial Type Strains, Phase II (KMG-II): from individual species to whole genera.</title>
        <authorList>
            <person name="Goeker M."/>
        </authorList>
    </citation>
    <scope>NUCLEOTIDE SEQUENCE [LARGE SCALE GENOMIC DNA]</scope>
    <source>
        <strain evidence="2 3">DSM 45791</strain>
    </source>
</reference>
<evidence type="ECO:0000256" key="1">
    <source>
        <dbReference type="SAM" id="SignalP"/>
    </source>
</evidence>